<dbReference type="STRING" id="211114.SAMN04489726_6465"/>
<dbReference type="EMBL" id="LT629701">
    <property type="protein sequence ID" value="SDN40486.1"/>
    <property type="molecule type" value="Genomic_DNA"/>
</dbReference>
<name>A0A1H0B4D1_ALLAB</name>
<protein>
    <submittedName>
        <fullName evidence="2">Flp pilus assembly protein CpaB</fullName>
    </submittedName>
</protein>
<reference evidence="2 3" key="1">
    <citation type="submission" date="2016-10" db="EMBL/GenBank/DDBJ databases">
        <authorList>
            <person name="de Groot N.N."/>
        </authorList>
    </citation>
    <scope>NUCLEOTIDE SEQUENCE [LARGE SCALE GENOMIC DNA]</scope>
    <source>
        <strain evidence="2 3">DSM 44149</strain>
    </source>
</reference>
<dbReference type="eggNOG" id="COG3745">
    <property type="taxonomic scope" value="Bacteria"/>
</dbReference>
<gene>
    <name evidence="2" type="ORF">SAMN04489726_6465</name>
</gene>
<dbReference type="Pfam" id="PF08666">
    <property type="entry name" value="SAF"/>
    <property type="match status" value="1"/>
</dbReference>
<dbReference type="InterPro" id="IPR013974">
    <property type="entry name" value="SAF"/>
</dbReference>
<sequence length="209" mass="21324">MGGTLAPLPRDRIGRLLRGRTVVLRRLLTAILLALAAFLACAPPAESVNVLVASRDLAPGAVLNADDVRAHAFATDSVPDGALAAATPVAGRLLVGAARRGEPLTDLRLAGPALTGLVTGDAQAAAVAVRPADPGVADLLRAGSRVDVITQDSAVLAEDAAVLAVRSENEGRSVAHRADRLVVLALTREDATKVAAAALTRPVAITLRK</sequence>
<dbReference type="Proteomes" id="UP000183376">
    <property type="component" value="Chromosome I"/>
</dbReference>
<accession>A0A1H0B4D1</accession>
<dbReference type="RefSeq" id="WP_030426984.1">
    <property type="nucleotide sequence ID" value="NZ_JOEF01000001.1"/>
</dbReference>
<keyword evidence="3" id="KW-1185">Reference proteome</keyword>
<dbReference type="AlphaFoldDB" id="A0A1H0B4D1"/>
<dbReference type="Gene3D" id="3.90.1210.10">
    <property type="entry name" value="Antifreeze-like/N-acetylneuraminic acid synthase C-terminal domain"/>
    <property type="match status" value="1"/>
</dbReference>
<evidence type="ECO:0000313" key="3">
    <source>
        <dbReference type="Proteomes" id="UP000183376"/>
    </source>
</evidence>
<dbReference type="CDD" id="cd11614">
    <property type="entry name" value="SAF_CpaB_FlgA_like"/>
    <property type="match status" value="1"/>
</dbReference>
<feature type="domain" description="SAF" evidence="1">
    <location>
        <begin position="48"/>
        <end position="110"/>
    </location>
</feature>
<dbReference type="OrthoDB" id="4808509at2"/>
<proteinExistence type="predicted"/>
<evidence type="ECO:0000259" key="1">
    <source>
        <dbReference type="SMART" id="SM00858"/>
    </source>
</evidence>
<organism evidence="2 3">
    <name type="scientific">Allokutzneria albata</name>
    <name type="common">Kibdelosporangium albatum</name>
    <dbReference type="NCBI Taxonomy" id="211114"/>
    <lineage>
        <taxon>Bacteria</taxon>
        <taxon>Bacillati</taxon>
        <taxon>Actinomycetota</taxon>
        <taxon>Actinomycetes</taxon>
        <taxon>Pseudonocardiales</taxon>
        <taxon>Pseudonocardiaceae</taxon>
        <taxon>Allokutzneria</taxon>
    </lineage>
</organism>
<dbReference type="SMART" id="SM00858">
    <property type="entry name" value="SAF"/>
    <property type="match status" value="1"/>
</dbReference>
<evidence type="ECO:0000313" key="2">
    <source>
        <dbReference type="EMBL" id="SDN40486.1"/>
    </source>
</evidence>